<feature type="compositionally biased region" description="Polar residues" evidence="2">
    <location>
        <begin position="1335"/>
        <end position="1348"/>
    </location>
</feature>
<protein>
    <submittedName>
        <fullName evidence="3">Uncharacterized protein</fullName>
    </submittedName>
</protein>
<keyword evidence="1" id="KW-0175">Coiled coil</keyword>
<comment type="caution">
    <text evidence="3">The sequence shown here is derived from an EMBL/GenBank/DDBJ whole genome shotgun (WGS) entry which is preliminary data.</text>
</comment>
<reference evidence="3" key="1">
    <citation type="submission" date="2018-11" db="EMBL/GenBank/DDBJ databases">
        <authorList>
            <consortium name="Pathogen Informatics"/>
        </authorList>
    </citation>
    <scope>NUCLEOTIDE SEQUENCE</scope>
</reference>
<evidence type="ECO:0000313" key="4">
    <source>
        <dbReference type="Proteomes" id="UP000784294"/>
    </source>
</evidence>
<organism evidence="3 4">
    <name type="scientific">Protopolystoma xenopodis</name>
    <dbReference type="NCBI Taxonomy" id="117903"/>
    <lineage>
        <taxon>Eukaryota</taxon>
        <taxon>Metazoa</taxon>
        <taxon>Spiralia</taxon>
        <taxon>Lophotrochozoa</taxon>
        <taxon>Platyhelminthes</taxon>
        <taxon>Monogenea</taxon>
        <taxon>Polyopisthocotylea</taxon>
        <taxon>Polystomatidea</taxon>
        <taxon>Polystomatidae</taxon>
        <taxon>Protopolystoma</taxon>
    </lineage>
</organism>
<feature type="non-terminal residue" evidence="3">
    <location>
        <position position="1377"/>
    </location>
</feature>
<keyword evidence="4" id="KW-1185">Reference proteome</keyword>
<evidence type="ECO:0000256" key="2">
    <source>
        <dbReference type="SAM" id="MobiDB-lite"/>
    </source>
</evidence>
<sequence>MLIGTGRASMATSHSKLCMAGAGIPSNSQKNASSRDSEVMEIDLKARIEGDDNANDSSRPSDPQNDAFAVAATDEDTVITPSTISFEQADCSKINGNYDDSDPFIDTKHDNQECSITTASFIQKSGSQESPDTALPYNNFSLSQTNEAYDFYDQSIKASVWTVLEDAEASAITPIPDAANCIIGVENREFEEGEVIMKESDKIQMAEVKHTYKFGKMNSLDSRGFADGRGGGGECSAEHGGFKSDTSDEAEHVVEDHTADEMPLLCQPFQSLSLVTATGPLCVSQTDTTLTKSKYSLTSSFISMGDEDEETNLDAEEERQQLIEVKPLKQKERLGKEGSKELSLLLKELKERLVEIRGERKVETEADTVLEDNFWEETEEGASGDCSETGRFVLQASQPLESGLTDGFNDEHCRDITRLLRSPSIQTSPEGQLCKPQPRQQKMQQQLEIQGRRYPGACRQTGVTCRPVTVTCRVDWARRQKRRQRQRNQERQRQRSRWLQQPPQDLQLAPEEQRPWRPPTAWLQSVEREETNVVQGECCPSLKLAGTAALETKGKLNRGFSDWQSRDNSTTSTKAKDCLSETNIVQVAKADQTDGNFIRREGAKEVDVETEKNVTKDEEKLVETNIEHWPDTKSLLRRDSSLHLPDRPSPPGQSFPWPVARFFRQSPASPPSQTEASVASVFTITDQIDQCQTQSQPSQMQLAGGKTTSAWPSQEVWSPQQQLQQQQQQQQQWQKRQQQQEPSLRRSSPSPPEPDCEIASSLTSLASSTQPDSVQVVGPIEVSLALKTQVCLQTARSKRRPAVVTAVATVEVTQASELPVMIQARSSSSGSLSLKSFSHSGAGLHGLQASGPYSMCTSYSSSSSSSPFSRHALRNRSDFLEAVDEAGTAADGTARLRCHKKREALIPLSTTASAEVVAISVFSCPTSPLRLLNSRSSDAKLDPPVAGKSIDAVDNSSSPLSPTNADKSSSCCLLNHGNLGHWTASKKSLVDSLASGQSTMDLIQAPVAKTECSECRVHVFHHPNCEMSRSSQEPMPSGTMTSTANCLSPSHQPQSRLPQRMGLQHRRKMTSTTPRLLFSTPRIDIGTFSGAAPTSPSSSPLRPPAALPAGFSSGCPAADSMPCFEAASDLLFNASSSSFSASLSLERPARTRSAAPADSRPGRRRYAPMTGRQSPNHLSTKVMGRRDVMSNTDTTDSPTDSGTEPDSDEAASNTDEEDVATTKFMAGHCPDCWNALNLAAGCYVALASCHLQDQQASMDPVKRGPRRPGGHRQRPAIAVPMPVPAPKIRNSRSMARPHIPFYPPRPEELTQALTQYQQFSRQRHQKQSSKRRSQPASPHLTQHNQSFCRKNYIPDPPFPPPPPPPPIPPPASALHPP</sequence>
<feature type="compositionally biased region" description="Polar residues" evidence="2">
    <location>
        <begin position="706"/>
        <end position="719"/>
    </location>
</feature>
<feature type="compositionally biased region" description="Polar residues" evidence="2">
    <location>
        <begin position="954"/>
        <end position="965"/>
    </location>
</feature>
<feature type="compositionally biased region" description="Polar residues" evidence="2">
    <location>
        <begin position="1027"/>
        <end position="1057"/>
    </location>
</feature>
<feature type="region of interest" description="Disordered" evidence="2">
    <location>
        <begin position="1027"/>
        <end position="1061"/>
    </location>
</feature>
<evidence type="ECO:0000313" key="3">
    <source>
        <dbReference type="EMBL" id="VEL07814.1"/>
    </source>
</evidence>
<feature type="compositionally biased region" description="Low complexity" evidence="2">
    <location>
        <begin position="692"/>
        <end position="701"/>
    </location>
</feature>
<feature type="compositionally biased region" description="Pro residues" evidence="2">
    <location>
        <begin position="1354"/>
        <end position="1377"/>
    </location>
</feature>
<gene>
    <name evidence="3" type="ORF">PXEA_LOCUS1254</name>
</gene>
<feature type="compositionally biased region" description="Acidic residues" evidence="2">
    <location>
        <begin position="1203"/>
        <end position="1217"/>
    </location>
</feature>
<feature type="region of interest" description="Disordered" evidence="2">
    <location>
        <begin position="935"/>
        <end position="965"/>
    </location>
</feature>
<dbReference type="EMBL" id="CAAALY010002515">
    <property type="protein sequence ID" value="VEL07814.1"/>
    <property type="molecule type" value="Genomic_DNA"/>
</dbReference>
<feature type="region of interest" description="Disordered" evidence="2">
    <location>
        <begin position="1141"/>
        <end position="1217"/>
    </location>
</feature>
<feature type="compositionally biased region" description="Basic residues" evidence="2">
    <location>
        <begin position="1321"/>
        <end position="1333"/>
    </location>
</feature>
<accession>A0A3S4ZNI1</accession>
<proteinExistence type="predicted"/>
<feature type="compositionally biased region" description="Low complexity" evidence="2">
    <location>
        <begin position="497"/>
        <end position="510"/>
    </location>
</feature>
<feature type="region of interest" description="Disordered" evidence="2">
    <location>
        <begin position="1255"/>
        <end position="1377"/>
    </location>
</feature>
<feature type="region of interest" description="Disordered" evidence="2">
    <location>
        <begin position="692"/>
        <end position="758"/>
    </location>
</feature>
<feature type="compositionally biased region" description="Basic residues" evidence="2">
    <location>
        <begin position="1263"/>
        <end position="1274"/>
    </location>
</feature>
<dbReference type="Proteomes" id="UP000784294">
    <property type="component" value="Unassembled WGS sequence"/>
</dbReference>
<feature type="compositionally biased region" description="Low complexity" evidence="2">
    <location>
        <begin position="720"/>
        <end position="748"/>
    </location>
</feature>
<feature type="compositionally biased region" description="Low complexity" evidence="2">
    <location>
        <begin position="1190"/>
        <end position="1202"/>
    </location>
</feature>
<name>A0A3S4ZNI1_9PLAT</name>
<evidence type="ECO:0000256" key="1">
    <source>
        <dbReference type="SAM" id="Coils"/>
    </source>
</evidence>
<feature type="region of interest" description="Disordered" evidence="2">
    <location>
        <begin position="479"/>
        <end position="517"/>
    </location>
</feature>
<feature type="coiled-coil region" evidence="1">
    <location>
        <begin position="339"/>
        <end position="366"/>
    </location>
</feature>